<comment type="similarity">
    <text evidence="1">Belongs to the ATP-dependent AMP-binding enzyme family.</text>
</comment>
<organism evidence="4 5">
    <name type="scientific">Phialophora macrospora</name>
    <dbReference type="NCBI Taxonomy" id="1851006"/>
    <lineage>
        <taxon>Eukaryota</taxon>
        <taxon>Fungi</taxon>
        <taxon>Dikarya</taxon>
        <taxon>Ascomycota</taxon>
        <taxon>Pezizomycotina</taxon>
        <taxon>Eurotiomycetes</taxon>
        <taxon>Chaetothyriomycetidae</taxon>
        <taxon>Chaetothyriales</taxon>
        <taxon>Herpotrichiellaceae</taxon>
        <taxon>Phialophora</taxon>
    </lineage>
</organism>
<dbReference type="EMBL" id="KN846959">
    <property type="protein sequence ID" value="KIW67052.1"/>
    <property type="molecule type" value="Genomic_DNA"/>
</dbReference>
<sequence length="560" mass="62314">MPYKSRWQLAPPALSVPSFMFGSTSSEINSADRIIVDAKRPDTHYLTAHSYREWSKRFAAGLTSAGLEDGDRVLLFSPNNIFYPIVVVGSLMAGAIYNSANPAYTARELSHQLKDSGPRFVLAAESCIDRALDAAELVGFDRSRIFLFTELPMDHEKEVSGPTSQSKTRHWSDLVATPGVGRRFVWQERNSKDFSERTAILIYSSGTTGLPKGVELSHRSVIANMLQLKMIQMSDPTVVVRRTLCAVPMYHALGLCYYTFTAPKWGLETYLMERFNLADMLDHVQRFKITELVLVPPMLVAMAKHPSVRDGTCDISSVRKVVAGAAPIGMEVTQQFEELWNGRLKVRQAWGMSETPAITLCWDERQNSGPSSTSIGELVPGAEAKLVKEDGEEETRPGETAEFWIRSPNAMTAYWRNPKATAETISSDGWLKTGDIAYRDESGKWYMVDRKKELIKVKGVAVAPAELEALLLEHSEILDAAVIGIKTATDDERPRAYVVRKPNSQISEKDVVDFVRTRVSTIKHLTGGAAFVDAIPKNPSGKILRRELRELVTKQTGSKL</sequence>
<proteinExistence type="inferred from homology"/>
<dbReference type="FunFam" id="3.30.300.30:FF:000007">
    <property type="entry name" value="4-coumarate--CoA ligase 2"/>
    <property type="match status" value="1"/>
</dbReference>
<dbReference type="Gene3D" id="3.30.300.30">
    <property type="match status" value="1"/>
</dbReference>
<feature type="domain" description="AMP-binding enzyme C-terminal" evidence="3">
    <location>
        <begin position="466"/>
        <end position="542"/>
    </location>
</feature>
<dbReference type="HOGENOM" id="CLU_000022_59_2_1"/>
<evidence type="ECO:0000313" key="5">
    <source>
        <dbReference type="Proteomes" id="UP000054266"/>
    </source>
</evidence>
<dbReference type="InterPro" id="IPR025110">
    <property type="entry name" value="AMP-bd_C"/>
</dbReference>
<dbReference type="InterPro" id="IPR045851">
    <property type="entry name" value="AMP-bd_C_sf"/>
</dbReference>
<evidence type="ECO:0008006" key="6">
    <source>
        <dbReference type="Google" id="ProtNLM"/>
    </source>
</evidence>
<dbReference type="SUPFAM" id="SSF56801">
    <property type="entry name" value="Acetyl-CoA synthetase-like"/>
    <property type="match status" value="1"/>
</dbReference>
<evidence type="ECO:0000313" key="4">
    <source>
        <dbReference type="EMBL" id="KIW67052.1"/>
    </source>
</evidence>
<dbReference type="CDD" id="cd05911">
    <property type="entry name" value="Firefly_Luc_like"/>
    <property type="match status" value="1"/>
</dbReference>
<dbReference type="PANTHER" id="PTHR24096:SF424">
    <property type="entry name" value="ACETYL-COA SYNTHETASE-LIKE PROTEIN-RELATED"/>
    <property type="match status" value="1"/>
</dbReference>
<dbReference type="Proteomes" id="UP000054266">
    <property type="component" value="Unassembled WGS sequence"/>
</dbReference>
<evidence type="ECO:0000259" key="2">
    <source>
        <dbReference type="Pfam" id="PF00501"/>
    </source>
</evidence>
<dbReference type="PROSITE" id="PS00455">
    <property type="entry name" value="AMP_BINDING"/>
    <property type="match status" value="1"/>
</dbReference>
<dbReference type="PANTHER" id="PTHR24096">
    <property type="entry name" value="LONG-CHAIN-FATTY-ACID--COA LIGASE"/>
    <property type="match status" value="1"/>
</dbReference>
<evidence type="ECO:0000256" key="1">
    <source>
        <dbReference type="ARBA" id="ARBA00006432"/>
    </source>
</evidence>
<dbReference type="AlphaFoldDB" id="A0A0D2DY57"/>
<dbReference type="STRING" id="5601.A0A0D2DY57"/>
<dbReference type="Gene3D" id="3.40.50.980">
    <property type="match status" value="2"/>
</dbReference>
<dbReference type="Pfam" id="PF00501">
    <property type="entry name" value="AMP-binding"/>
    <property type="match status" value="1"/>
</dbReference>
<dbReference type="Pfam" id="PF13193">
    <property type="entry name" value="AMP-binding_C"/>
    <property type="match status" value="1"/>
</dbReference>
<evidence type="ECO:0000259" key="3">
    <source>
        <dbReference type="Pfam" id="PF13193"/>
    </source>
</evidence>
<dbReference type="InterPro" id="IPR020845">
    <property type="entry name" value="AMP-binding_CS"/>
</dbReference>
<reference evidence="4 5" key="1">
    <citation type="submission" date="2015-01" db="EMBL/GenBank/DDBJ databases">
        <title>The Genome Sequence of Capronia semiimmersa CBS27337.</title>
        <authorList>
            <consortium name="The Broad Institute Genomics Platform"/>
            <person name="Cuomo C."/>
            <person name="de Hoog S."/>
            <person name="Gorbushina A."/>
            <person name="Stielow B."/>
            <person name="Teixiera M."/>
            <person name="Abouelleil A."/>
            <person name="Chapman S.B."/>
            <person name="Priest M."/>
            <person name="Young S.K."/>
            <person name="Wortman J."/>
            <person name="Nusbaum C."/>
            <person name="Birren B."/>
        </authorList>
    </citation>
    <scope>NUCLEOTIDE SEQUENCE [LARGE SCALE GENOMIC DNA]</scope>
    <source>
        <strain evidence="4 5">CBS 27337</strain>
    </source>
</reference>
<keyword evidence="5" id="KW-1185">Reference proteome</keyword>
<accession>A0A0D2DY57</accession>
<dbReference type="Gene3D" id="2.30.38.10">
    <property type="entry name" value="Luciferase, Domain 3"/>
    <property type="match status" value="1"/>
</dbReference>
<gene>
    <name evidence="4" type="ORF">PV04_06329</name>
</gene>
<feature type="domain" description="AMP-dependent synthetase/ligase" evidence="2">
    <location>
        <begin position="33"/>
        <end position="415"/>
    </location>
</feature>
<dbReference type="GO" id="GO:0016405">
    <property type="term" value="F:CoA-ligase activity"/>
    <property type="evidence" value="ECO:0007669"/>
    <property type="project" value="TreeGrafter"/>
</dbReference>
<name>A0A0D2DY57_9EURO</name>
<dbReference type="InterPro" id="IPR000873">
    <property type="entry name" value="AMP-dep_synth/lig_dom"/>
</dbReference>
<protein>
    <recommendedName>
        <fullName evidence="6">4-coumarate-CoA ligase</fullName>
    </recommendedName>
</protein>